<feature type="compositionally biased region" description="Low complexity" evidence="6">
    <location>
        <begin position="1"/>
        <end position="17"/>
    </location>
</feature>
<evidence type="ECO:0000256" key="2">
    <source>
        <dbReference type="ARBA" id="ARBA00023015"/>
    </source>
</evidence>
<evidence type="ECO:0000256" key="1">
    <source>
        <dbReference type="ARBA" id="ARBA00022723"/>
    </source>
</evidence>
<comment type="caution">
    <text evidence="8">The sequence shown here is derived from an EMBL/GenBank/DDBJ whole genome shotgun (WGS) entry which is preliminary data.</text>
</comment>
<feature type="compositionally biased region" description="Polar residues" evidence="6">
    <location>
        <begin position="691"/>
        <end position="701"/>
    </location>
</feature>
<dbReference type="PANTHER" id="PTHR47840">
    <property type="entry name" value="ZN(II)2CYS6 TRANSCRIPTION FACTOR (EUROFUNG)-RELATED"/>
    <property type="match status" value="1"/>
</dbReference>
<dbReference type="SMART" id="SM00906">
    <property type="entry name" value="Fungal_trans"/>
    <property type="match status" value="1"/>
</dbReference>
<dbReference type="SUPFAM" id="SSF57701">
    <property type="entry name" value="Zn2/Cys6 DNA-binding domain"/>
    <property type="match status" value="1"/>
</dbReference>
<feature type="region of interest" description="Disordered" evidence="6">
    <location>
        <begin position="616"/>
        <end position="641"/>
    </location>
</feature>
<organism evidence="8 9">
    <name type="scientific">Penicillium crustosum</name>
    <name type="common">Blue mold fungus</name>
    <dbReference type="NCBI Taxonomy" id="36656"/>
    <lineage>
        <taxon>Eukaryota</taxon>
        <taxon>Fungi</taxon>
        <taxon>Dikarya</taxon>
        <taxon>Ascomycota</taxon>
        <taxon>Pezizomycotina</taxon>
        <taxon>Eurotiomycetes</taxon>
        <taxon>Eurotiomycetidae</taxon>
        <taxon>Eurotiales</taxon>
        <taxon>Aspergillaceae</taxon>
        <taxon>Penicillium</taxon>
    </lineage>
</organism>
<evidence type="ECO:0000313" key="9">
    <source>
        <dbReference type="Proteomes" id="UP000701341"/>
    </source>
</evidence>
<feature type="region of interest" description="Disordered" evidence="6">
    <location>
        <begin position="107"/>
        <end position="151"/>
    </location>
</feature>
<feature type="region of interest" description="Disordered" evidence="6">
    <location>
        <begin position="686"/>
        <end position="706"/>
    </location>
</feature>
<feature type="region of interest" description="Disordered" evidence="6">
    <location>
        <begin position="1"/>
        <end position="31"/>
    </location>
</feature>
<dbReference type="PROSITE" id="PS00463">
    <property type="entry name" value="ZN2_CY6_FUNGAL_1"/>
    <property type="match status" value="1"/>
</dbReference>
<sequence length="787" mass="88563">MDAASAQRMAQARRSSAPDLDDWDSAPSSKRKKLRRGTRSCWECKRRKMKCVFDGPDDAVCVGCHRRWTKCVSQEFPEKVSTPLDSSRQLRDRLRRVESQLDQFLRVAGGNDGQATPEDGPDRLPNHGIPTPASMYKRPSNNASTASHQPINTPAEHEHLHDHLILDRPSSSALLGGDPDTSGADPLSRTLYDSLPSQQDTARIYKASGGHNSIPFHEILTTPYGILDRDGRRSQNHPLEIPGPNVHPVLIARHMLHLASFLQHLHPDLNEELRGLSEPPQIIRERLADKAISLVTTSDRFVGSIEFLECVMIESLYQANCGYLRRSWMTARRAMTIAQSMGFHGSGARVQYKVLHPETKAYPHFMWFRIVFYDRQMCLMMGMPQGTTDRSMASDAMLAKDSASGRLERIHCVVASQILERNEYDSASYDYAWTQNLDKELQRSARSLPNRWWLVPNLSGETMGSPALFWEMRRLSEQLFHYNLLNQLHLPYMFRDSSERKFDYSRITCVNASREILSRFIILRRWNKVAFSCRTIDFTALMAAMTLLLAHLDSHRSSQVDNFLAAQYPGDRAMIEQAQENMEELNRLNSDTLSARSAQLLNRLLAIEAKAAEGDLQSAQSVSVQGPETEESQSDDSTNPGKHVYIPYFGVIKAAGESHTDGMSSQAQYVSPGNYRQSQPPVTIRAGPEAETQTQPTSLETSLPPDSYNNHYRNKFNGNSTNNNVTAFFAPLLSEVLLDDSMQQFEYPGTAARVKDDAFQDLDLAFLDNLMRGTGEDGQGGTEWTAA</sequence>
<dbReference type="Gene3D" id="4.10.240.10">
    <property type="entry name" value="Zn(2)-C6 fungal-type DNA-binding domain"/>
    <property type="match status" value="1"/>
</dbReference>
<dbReference type="GO" id="GO:0000981">
    <property type="term" value="F:DNA-binding transcription factor activity, RNA polymerase II-specific"/>
    <property type="evidence" value="ECO:0007669"/>
    <property type="project" value="InterPro"/>
</dbReference>
<keyword evidence="3" id="KW-0238">DNA-binding</keyword>
<feature type="region of interest" description="Disordered" evidence="6">
    <location>
        <begin position="169"/>
        <end position="195"/>
    </location>
</feature>
<dbReference type="InterPro" id="IPR001138">
    <property type="entry name" value="Zn2Cys6_DnaBD"/>
</dbReference>
<evidence type="ECO:0000313" key="8">
    <source>
        <dbReference type="EMBL" id="KAF7516841.1"/>
    </source>
</evidence>
<gene>
    <name evidence="8" type="ORF">PCG10_001743</name>
</gene>
<proteinExistence type="predicted"/>
<dbReference type="CDD" id="cd00067">
    <property type="entry name" value="GAL4"/>
    <property type="match status" value="1"/>
</dbReference>
<dbReference type="PANTHER" id="PTHR47840:SF1">
    <property type="entry name" value="ZN(II)2CYS6 TRANSCRIPTION FACTOR (EUROFUNG)"/>
    <property type="match status" value="1"/>
</dbReference>
<evidence type="ECO:0000256" key="4">
    <source>
        <dbReference type="ARBA" id="ARBA00023163"/>
    </source>
</evidence>
<keyword evidence="5" id="KW-0539">Nucleus</keyword>
<accession>A0A9P5KVI0</accession>
<protein>
    <recommendedName>
        <fullName evidence="7">Zn(2)-C6 fungal-type domain-containing protein</fullName>
    </recommendedName>
</protein>
<dbReference type="InterPro" id="IPR036864">
    <property type="entry name" value="Zn2-C6_fun-type_DNA-bd_sf"/>
</dbReference>
<name>A0A9P5KVI0_PENCR</name>
<keyword evidence="1" id="KW-0479">Metal-binding</keyword>
<keyword evidence="9" id="KW-1185">Reference proteome</keyword>
<dbReference type="OrthoDB" id="5392779at2759"/>
<dbReference type="GO" id="GO:0006351">
    <property type="term" value="P:DNA-templated transcription"/>
    <property type="evidence" value="ECO:0007669"/>
    <property type="project" value="InterPro"/>
</dbReference>
<keyword evidence="4" id="KW-0804">Transcription</keyword>
<feature type="compositionally biased region" description="Polar residues" evidence="6">
    <location>
        <begin position="617"/>
        <end position="626"/>
    </location>
</feature>
<evidence type="ECO:0000256" key="5">
    <source>
        <dbReference type="ARBA" id="ARBA00023242"/>
    </source>
</evidence>
<dbReference type="PROSITE" id="PS50048">
    <property type="entry name" value="ZN2_CY6_FUNGAL_2"/>
    <property type="match status" value="1"/>
</dbReference>
<feature type="domain" description="Zn(2)-C6 fungal-type" evidence="7">
    <location>
        <begin position="40"/>
        <end position="73"/>
    </location>
</feature>
<evidence type="ECO:0000256" key="6">
    <source>
        <dbReference type="SAM" id="MobiDB-lite"/>
    </source>
</evidence>
<evidence type="ECO:0000256" key="3">
    <source>
        <dbReference type="ARBA" id="ARBA00023125"/>
    </source>
</evidence>
<dbReference type="GO" id="GO:0008270">
    <property type="term" value="F:zinc ion binding"/>
    <property type="evidence" value="ECO:0007669"/>
    <property type="project" value="InterPro"/>
</dbReference>
<dbReference type="EMBL" id="JAAOZQ010000127">
    <property type="protein sequence ID" value="KAF7516841.1"/>
    <property type="molecule type" value="Genomic_DNA"/>
</dbReference>
<dbReference type="GO" id="GO:0003677">
    <property type="term" value="F:DNA binding"/>
    <property type="evidence" value="ECO:0007669"/>
    <property type="project" value="UniProtKB-KW"/>
</dbReference>
<dbReference type="Proteomes" id="UP000701341">
    <property type="component" value="Unassembled WGS sequence"/>
</dbReference>
<dbReference type="CDD" id="cd12148">
    <property type="entry name" value="fungal_TF_MHR"/>
    <property type="match status" value="1"/>
</dbReference>
<evidence type="ECO:0000259" key="7">
    <source>
        <dbReference type="PROSITE" id="PS50048"/>
    </source>
</evidence>
<feature type="compositionally biased region" description="Polar residues" evidence="6">
    <location>
        <begin position="139"/>
        <end position="151"/>
    </location>
</feature>
<keyword evidence="2" id="KW-0805">Transcription regulation</keyword>
<reference evidence="8" key="1">
    <citation type="submission" date="2020-02" db="EMBL/GenBank/DDBJ databases">
        <authorList>
            <person name="Lichtner F.J."/>
        </authorList>
    </citation>
    <scope>NUCLEOTIDE SEQUENCE</scope>
    <source>
        <strain evidence="8">G10</strain>
    </source>
</reference>
<dbReference type="AlphaFoldDB" id="A0A9P5KVI0"/>
<dbReference type="InterPro" id="IPR007219">
    <property type="entry name" value="XnlR_reg_dom"/>
</dbReference>
<dbReference type="Pfam" id="PF04082">
    <property type="entry name" value="Fungal_trans"/>
    <property type="match status" value="1"/>
</dbReference>